<dbReference type="Proteomes" id="UP000070541">
    <property type="component" value="Unassembled WGS sequence"/>
</dbReference>
<name>A0A139M8V9_STROR</name>
<gene>
    <name evidence="1" type="ORF">SORDD05_01249</name>
</gene>
<protein>
    <submittedName>
        <fullName evidence="1">Uncharacterized protein</fullName>
    </submittedName>
</protein>
<accession>A0A139M8V9</accession>
<dbReference type="EMBL" id="LQOG01000031">
    <property type="protein sequence ID" value="KXT60082.1"/>
    <property type="molecule type" value="Genomic_DNA"/>
</dbReference>
<organism evidence="1 2">
    <name type="scientific">Streptococcus oralis</name>
    <dbReference type="NCBI Taxonomy" id="1303"/>
    <lineage>
        <taxon>Bacteria</taxon>
        <taxon>Bacillati</taxon>
        <taxon>Bacillota</taxon>
        <taxon>Bacilli</taxon>
        <taxon>Lactobacillales</taxon>
        <taxon>Streptococcaceae</taxon>
        <taxon>Streptococcus</taxon>
    </lineage>
</organism>
<dbReference type="AlphaFoldDB" id="A0A139M8V9"/>
<sequence length="37" mass="4448">MDDFFTSMKIRERVKHDIALDKLSVKEYEDPFRDSGK</sequence>
<dbReference type="PATRIC" id="fig|1303.76.peg.1299"/>
<evidence type="ECO:0000313" key="1">
    <source>
        <dbReference type="EMBL" id="KXT60082.1"/>
    </source>
</evidence>
<proteinExistence type="predicted"/>
<reference evidence="1 2" key="1">
    <citation type="submission" date="2016-01" db="EMBL/GenBank/DDBJ databases">
        <title>Highly variable Streptococcus oralis are common among viridans streptococci isolated from primates.</title>
        <authorList>
            <person name="Denapaite D."/>
            <person name="Rieger M."/>
            <person name="Koendgen S."/>
            <person name="Brueckner R."/>
            <person name="Ochigava I."/>
            <person name="Kappeler P."/>
            <person name="Maetz-Rensing K."/>
            <person name="Leendertz F."/>
            <person name="Hakenbeck R."/>
        </authorList>
    </citation>
    <scope>NUCLEOTIDE SEQUENCE [LARGE SCALE GENOMIC DNA]</scope>
    <source>
        <strain evidence="1 2">DD05</strain>
    </source>
</reference>
<evidence type="ECO:0000313" key="2">
    <source>
        <dbReference type="Proteomes" id="UP000070541"/>
    </source>
</evidence>
<comment type="caution">
    <text evidence="1">The sequence shown here is derived from an EMBL/GenBank/DDBJ whole genome shotgun (WGS) entry which is preliminary data.</text>
</comment>